<accession>A0A2K1KPN7</accession>
<evidence type="ECO:0000256" key="3">
    <source>
        <dbReference type="ARBA" id="ARBA00022692"/>
    </source>
</evidence>
<dbReference type="GO" id="GO:0008320">
    <property type="term" value="F:protein transmembrane transporter activity"/>
    <property type="evidence" value="ECO:0000318"/>
    <property type="project" value="GO_Central"/>
</dbReference>
<protein>
    <recommendedName>
        <fullName evidence="7">Protein TIC 20</fullName>
    </recommendedName>
</protein>
<keyword evidence="7" id="KW-0150">Chloroplast</keyword>
<keyword evidence="4" id="KW-1001">Plastid inner membrane</keyword>
<reference evidence="8 10" key="1">
    <citation type="journal article" date="2008" name="Science">
        <title>The Physcomitrella genome reveals evolutionary insights into the conquest of land by plants.</title>
        <authorList>
            <person name="Rensing S."/>
            <person name="Lang D."/>
            <person name="Zimmer A."/>
            <person name="Terry A."/>
            <person name="Salamov A."/>
            <person name="Shapiro H."/>
            <person name="Nishiyama T."/>
            <person name="Perroud P.-F."/>
            <person name="Lindquist E."/>
            <person name="Kamisugi Y."/>
            <person name="Tanahashi T."/>
            <person name="Sakakibara K."/>
            <person name="Fujita T."/>
            <person name="Oishi K."/>
            <person name="Shin-I T."/>
            <person name="Kuroki Y."/>
            <person name="Toyoda A."/>
            <person name="Suzuki Y."/>
            <person name="Hashimoto A."/>
            <person name="Yamaguchi K."/>
            <person name="Sugano A."/>
            <person name="Kohara Y."/>
            <person name="Fujiyama A."/>
            <person name="Anterola A."/>
            <person name="Aoki S."/>
            <person name="Ashton N."/>
            <person name="Barbazuk W.B."/>
            <person name="Barker E."/>
            <person name="Bennetzen J."/>
            <person name="Bezanilla M."/>
            <person name="Blankenship R."/>
            <person name="Cho S.H."/>
            <person name="Dutcher S."/>
            <person name="Estelle M."/>
            <person name="Fawcett J.A."/>
            <person name="Gundlach H."/>
            <person name="Hanada K."/>
            <person name="Heyl A."/>
            <person name="Hicks K.A."/>
            <person name="Hugh J."/>
            <person name="Lohr M."/>
            <person name="Mayer K."/>
            <person name="Melkozernov A."/>
            <person name="Murata T."/>
            <person name="Nelson D."/>
            <person name="Pils B."/>
            <person name="Prigge M."/>
            <person name="Reiss B."/>
            <person name="Renner T."/>
            <person name="Rombauts S."/>
            <person name="Rushton P."/>
            <person name="Sanderfoot A."/>
            <person name="Schween G."/>
            <person name="Shiu S.-H."/>
            <person name="Stueber K."/>
            <person name="Theodoulou F.L."/>
            <person name="Tu H."/>
            <person name="Van de Peer Y."/>
            <person name="Verrier P.J."/>
            <person name="Waters E."/>
            <person name="Wood A."/>
            <person name="Yang L."/>
            <person name="Cove D."/>
            <person name="Cuming A."/>
            <person name="Hasebe M."/>
            <person name="Lucas S."/>
            <person name="Mishler D.B."/>
            <person name="Reski R."/>
            <person name="Grigoriev I."/>
            <person name="Quatrano R.S."/>
            <person name="Boore J.L."/>
        </authorList>
    </citation>
    <scope>NUCLEOTIDE SEQUENCE [LARGE SCALE GENOMIC DNA]</scope>
    <source>
        <strain evidence="9 10">cv. Gransden 2004</strain>
    </source>
</reference>
<evidence type="ECO:0000256" key="7">
    <source>
        <dbReference type="RuleBase" id="RU367003"/>
    </source>
</evidence>
<evidence type="ECO:0000256" key="5">
    <source>
        <dbReference type="ARBA" id="ARBA00022989"/>
    </source>
</evidence>
<comment type="function">
    <text evidence="7">Involved in protein precursor import into chloroplasts.</text>
</comment>
<evidence type="ECO:0000256" key="1">
    <source>
        <dbReference type="ARBA" id="ARBA00004478"/>
    </source>
</evidence>
<proteinExistence type="inferred from homology"/>
<dbReference type="GO" id="GO:0045037">
    <property type="term" value="P:protein import into chloroplast stroma"/>
    <property type="evidence" value="ECO:0000318"/>
    <property type="project" value="GO_Central"/>
</dbReference>
<reference evidence="8 10" key="2">
    <citation type="journal article" date="2018" name="Plant J.">
        <title>The Physcomitrella patens chromosome-scale assembly reveals moss genome structure and evolution.</title>
        <authorList>
            <person name="Lang D."/>
            <person name="Ullrich K.K."/>
            <person name="Murat F."/>
            <person name="Fuchs J."/>
            <person name="Jenkins J."/>
            <person name="Haas F.B."/>
            <person name="Piednoel M."/>
            <person name="Gundlach H."/>
            <person name="Van Bel M."/>
            <person name="Meyberg R."/>
            <person name="Vives C."/>
            <person name="Morata J."/>
            <person name="Symeonidi A."/>
            <person name="Hiss M."/>
            <person name="Muchero W."/>
            <person name="Kamisugi Y."/>
            <person name="Saleh O."/>
            <person name="Blanc G."/>
            <person name="Decker E.L."/>
            <person name="van Gessel N."/>
            <person name="Grimwood J."/>
            <person name="Hayes R.D."/>
            <person name="Graham S.W."/>
            <person name="Gunter L.E."/>
            <person name="McDaniel S.F."/>
            <person name="Hoernstein S.N.W."/>
            <person name="Larsson A."/>
            <person name="Li F.W."/>
            <person name="Perroud P.F."/>
            <person name="Phillips J."/>
            <person name="Ranjan P."/>
            <person name="Rokshar D.S."/>
            <person name="Rothfels C.J."/>
            <person name="Schneider L."/>
            <person name="Shu S."/>
            <person name="Stevenson D.W."/>
            <person name="Thummler F."/>
            <person name="Tillich M."/>
            <person name="Villarreal Aguilar J.C."/>
            <person name="Widiez T."/>
            <person name="Wong G.K."/>
            <person name="Wymore A."/>
            <person name="Zhang Y."/>
            <person name="Zimmer A.D."/>
            <person name="Quatrano R.S."/>
            <person name="Mayer K.F.X."/>
            <person name="Goodstein D."/>
            <person name="Casacuberta J.M."/>
            <person name="Vandepoele K."/>
            <person name="Reski R."/>
            <person name="Cuming A.C."/>
            <person name="Tuskan G.A."/>
            <person name="Maumus F."/>
            <person name="Salse J."/>
            <person name="Schmutz J."/>
            <person name="Rensing S.A."/>
        </authorList>
    </citation>
    <scope>NUCLEOTIDE SEQUENCE [LARGE SCALE GENOMIC DNA]</scope>
    <source>
        <strain evidence="9 10">cv. Gransden 2004</strain>
    </source>
</reference>
<sequence>MSDLGIARGRNPPYSSFTAFFGHYLALVRSPNFSRYVRFNAVQAVDYTFTTHGGIGFELPVMFSDTAFLFSVTCLLFGVVCIHGKSPILPLLTESANQQVQ</sequence>
<dbReference type="EMBL" id="ABEU02000004">
    <property type="protein sequence ID" value="PNR55754.1"/>
    <property type="molecule type" value="Genomic_DNA"/>
</dbReference>
<evidence type="ECO:0000256" key="2">
    <source>
        <dbReference type="ARBA" id="ARBA00009596"/>
    </source>
</evidence>
<dbReference type="Gramene" id="Pp3c4_23560V3.1">
    <property type="protein sequence ID" value="Pp3c4_23560V3.1"/>
    <property type="gene ID" value="Pp3c4_23560"/>
</dbReference>
<dbReference type="PANTHER" id="PTHR33510">
    <property type="entry name" value="PROTEIN TIC 20-II, CHLOROPLASTIC"/>
    <property type="match status" value="1"/>
</dbReference>
<evidence type="ECO:0000313" key="9">
    <source>
        <dbReference type="EnsemblPlants" id="Pp3c4_23560V3.1"/>
    </source>
</evidence>
<organism evidence="8">
    <name type="scientific">Physcomitrium patens</name>
    <name type="common">Spreading-leaved earth moss</name>
    <name type="synonym">Physcomitrella patens</name>
    <dbReference type="NCBI Taxonomy" id="3218"/>
    <lineage>
        <taxon>Eukaryota</taxon>
        <taxon>Viridiplantae</taxon>
        <taxon>Streptophyta</taxon>
        <taxon>Embryophyta</taxon>
        <taxon>Bryophyta</taxon>
        <taxon>Bryophytina</taxon>
        <taxon>Bryopsida</taxon>
        <taxon>Funariidae</taxon>
        <taxon>Funariales</taxon>
        <taxon>Funariaceae</taxon>
        <taxon>Physcomitrium</taxon>
    </lineage>
</organism>
<dbReference type="Pfam" id="PF16166">
    <property type="entry name" value="TIC20"/>
    <property type="match status" value="1"/>
</dbReference>
<dbReference type="AlphaFoldDB" id="A0A2K1KPN7"/>
<evidence type="ECO:0000256" key="4">
    <source>
        <dbReference type="ARBA" id="ARBA00022780"/>
    </source>
</evidence>
<gene>
    <name evidence="8" type="ORF">PHYPA_006651</name>
</gene>
<evidence type="ECO:0000313" key="10">
    <source>
        <dbReference type="Proteomes" id="UP000006727"/>
    </source>
</evidence>
<comment type="similarity">
    <text evidence="2 7">Belongs to the Tic20 family.</text>
</comment>
<name>A0A2K1KPN7_PHYPA</name>
<dbReference type="GO" id="GO:0009706">
    <property type="term" value="C:chloroplast inner membrane"/>
    <property type="evidence" value="ECO:0000318"/>
    <property type="project" value="GO_Central"/>
</dbReference>
<keyword evidence="5" id="KW-1133">Transmembrane helix</keyword>
<keyword evidence="6" id="KW-0472">Membrane</keyword>
<dbReference type="Proteomes" id="UP000006727">
    <property type="component" value="Chromosome 4"/>
</dbReference>
<evidence type="ECO:0000256" key="6">
    <source>
        <dbReference type="ARBA" id="ARBA00023136"/>
    </source>
</evidence>
<reference evidence="9" key="3">
    <citation type="submission" date="2020-12" db="UniProtKB">
        <authorList>
            <consortium name="EnsemblPlants"/>
        </authorList>
    </citation>
    <scope>IDENTIFICATION</scope>
</reference>
<keyword evidence="7" id="KW-0934">Plastid</keyword>
<comment type="subcellular location">
    <subcellularLocation>
        <location evidence="1">Plastid</location>
        <location evidence="1">Chloroplast inner membrane</location>
        <topology evidence="1">Multi-pass membrane protein</topology>
    </subcellularLocation>
    <subcellularLocation>
        <location evidence="7">Plastid</location>
        <location evidence="7">Chloroplast membrane</location>
        <topology evidence="7">Multi-pass membrane protein</topology>
    </subcellularLocation>
</comment>
<evidence type="ECO:0000313" key="8">
    <source>
        <dbReference type="EMBL" id="PNR55754.1"/>
    </source>
</evidence>
<dbReference type="InterPro" id="IPR005691">
    <property type="entry name" value="Tic20"/>
</dbReference>
<keyword evidence="10" id="KW-1185">Reference proteome</keyword>
<dbReference type="PANTHER" id="PTHR33510:SF5">
    <property type="entry name" value="PROTEIN TIC 20-II, CHLOROPLASTIC"/>
    <property type="match status" value="1"/>
</dbReference>
<keyword evidence="3" id="KW-0812">Transmembrane</keyword>
<dbReference type="InParanoid" id="A0A2K1KPN7"/>
<dbReference type="EnsemblPlants" id="Pp3c4_23560V3.1">
    <property type="protein sequence ID" value="Pp3c4_23560V3.1"/>
    <property type="gene ID" value="Pp3c4_23560"/>
</dbReference>